<organism evidence="3">
    <name type="scientific">Oryza sativa subsp. japonica</name>
    <name type="common">Rice</name>
    <dbReference type="NCBI Taxonomy" id="39947"/>
    <lineage>
        <taxon>Eukaryota</taxon>
        <taxon>Viridiplantae</taxon>
        <taxon>Streptophyta</taxon>
        <taxon>Embryophyta</taxon>
        <taxon>Tracheophyta</taxon>
        <taxon>Spermatophyta</taxon>
        <taxon>Magnoliopsida</taxon>
        <taxon>Liliopsida</taxon>
        <taxon>Poales</taxon>
        <taxon>Poaceae</taxon>
        <taxon>BOP clade</taxon>
        <taxon>Oryzoideae</taxon>
        <taxon>Oryzeae</taxon>
        <taxon>Oryzinae</taxon>
        <taxon>Oryza</taxon>
        <taxon>Oryza sativa</taxon>
    </lineage>
</organism>
<sequence length="353" mass="38517">MAPYFPADQQRRFLNAHRLFGVSNILKTLRHLKPELCDDAMRTLIYQPRCGPTTPSAGVAASSAISSAQLELDTAELNTVLHHLAMCRQAAAAGASGSVAAALPAGVLDDACADLDVTSSNQPLLLSAEHEVVDALYANQEADAAILHADGHHNQDESQREHHHGQPQQLYDYFYYDSTAGDDVSSKPHLDINVDGMQHFDFDTNYDAEHKVELTSDHQMPVGVDEHNQIDDKGFEIKSGPSLVDVFDLRQEEEQVQTVDVNTDIEVKEMVDMNADIDVKTMVDENSNIDIIKTMVDVNADIVDVVKTVVDVNGDIGVKEELPELDNGKIIAGDATQMAESSHCRLGLGVSSF</sequence>
<accession>B9G0T3</accession>
<evidence type="ECO:0000259" key="2">
    <source>
        <dbReference type="PROSITE" id="PS50891"/>
    </source>
</evidence>
<dbReference type="InterPro" id="IPR004883">
    <property type="entry name" value="LOB"/>
</dbReference>
<protein>
    <recommendedName>
        <fullName evidence="2">LOB domain-containing protein</fullName>
    </recommendedName>
</protein>
<dbReference type="PROSITE" id="PS50891">
    <property type="entry name" value="LOB"/>
    <property type="match status" value="1"/>
</dbReference>
<gene>
    <name evidence="3" type="ORF">OsJ_27227</name>
</gene>
<evidence type="ECO:0000256" key="1">
    <source>
        <dbReference type="ARBA" id="ARBA00005474"/>
    </source>
</evidence>
<feature type="domain" description="LOB" evidence="2">
    <location>
        <begin position="1"/>
        <end position="84"/>
    </location>
</feature>
<evidence type="ECO:0000313" key="3">
    <source>
        <dbReference type="EMBL" id="EEE68650.1"/>
    </source>
</evidence>
<dbReference type="Proteomes" id="UP000007752">
    <property type="component" value="Chromosome 8"/>
</dbReference>
<reference evidence="3" key="2">
    <citation type="submission" date="2008-12" db="EMBL/GenBank/DDBJ databases">
        <title>Improved gene annotation of the rice (Oryza sativa) genomes.</title>
        <authorList>
            <person name="Wang J."/>
            <person name="Li R."/>
            <person name="Fan W."/>
            <person name="Huang Q."/>
            <person name="Zhang J."/>
            <person name="Zhou Y."/>
            <person name="Hu Y."/>
            <person name="Zi S."/>
            <person name="Li J."/>
            <person name="Ni P."/>
            <person name="Zheng H."/>
            <person name="Zhang Y."/>
            <person name="Zhao M."/>
            <person name="Hao Q."/>
            <person name="McDermott J."/>
            <person name="Samudrala R."/>
            <person name="Kristiansen K."/>
            <person name="Wong G.K.-S."/>
        </authorList>
    </citation>
    <scope>NUCLEOTIDE SEQUENCE</scope>
</reference>
<proteinExistence type="inferred from homology"/>
<comment type="similarity">
    <text evidence="1">Belongs to the LOB domain-containing protein family.</text>
</comment>
<dbReference type="EMBL" id="CM000145">
    <property type="protein sequence ID" value="EEE68650.1"/>
    <property type="molecule type" value="Genomic_DNA"/>
</dbReference>
<name>B9G0T3_ORYSJ</name>
<dbReference type="Pfam" id="PF03195">
    <property type="entry name" value="LOB"/>
    <property type="match status" value="1"/>
</dbReference>
<dbReference type="PANTHER" id="PTHR31301">
    <property type="entry name" value="LOB DOMAIN-CONTAINING PROTEIN 4-RELATED"/>
    <property type="match status" value="1"/>
</dbReference>
<dbReference type="PANTHER" id="PTHR31301:SF186">
    <property type="entry name" value="OS09G0364100 PROTEIN"/>
    <property type="match status" value="1"/>
</dbReference>
<reference evidence="3" key="1">
    <citation type="journal article" date="2005" name="PLoS Biol.">
        <title>The genomes of Oryza sativa: a history of duplications.</title>
        <authorList>
            <person name="Yu J."/>
            <person name="Wang J."/>
            <person name="Lin W."/>
            <person name="Li S."/>
            <person name="Li H."/>
            <person name="Zhou J."/>
            <person name="Ni P."/>
            <person name="Dong W."/>
            <person name="Hu S."/>
            <person name="Zeng C."/>
            <person name="Zhang J."/>
            <person name="Zhang Y."/>
            <person name="Li R."/>
            <person name="Xu Z."/>
            <person name="Li S."/>
            <person name="Li X."/>
            <person name="Zheng H."/>
            <person name="Cong L."/>
            <person name="Lin L."/>
            <person name="Yin J."/>
            <person name="Geng J."/>
            <person name="Li G."/>
            <person name="Shi J."/>
            <person name="Liu J."/>
            <person name="Lv H."/>
            <person name="Li J."/>
            <person name="Wang J."/>
            <person name="Deng Y."/>
            <person name="Ran L."/>
            <person name="Shi X."/>
            <person name="Wang X."/>
            <person name="Wu Q."/>
            <person name="Li C."/>
            <person name="Ren X."/>
            <person name="Wang J."/>
            <person name="Wang X."/>
            <person name="Li D."/>
            <person name="Liu D."/>
            <person name="Zhang X."/>
            <person name="Ji Z."/>
            <person name="Zhao W."/>
            <person name="Sun Y."/>
            <person name="Zhang Z."/>
            <person name="Bao J."/>
            <person name="Han Y."/>
            <person name="Dong L."/>
            <person name="Ji J."/>
            <person name="Chen P."/>
            <person name="Wu S."/>
            <person name="Liu J."/>
            <person name="Xiao Y."/>
            <person name="Bu D."/>
            <person name="Tan J."/>
            <person name="Yang L."/>
            <person name="Ye C."/>
            <person name="Zhang J."/>
            <person name="Xu J."/>
            <person name="Zhou Y."/>
            <person name="Yu Y."/>
            <person name="Zhang B."/>
            <person name="Zhuang S."/>
            <person name="Wei H."/>
            <person name="Liu B."/>
            <person name="Lei M."/>
            <person name="Yu H."/>
            <person name="Li Y."/>
            <person name="Xu H."/>
            <person name="Wei S."/>
            <person name="He X."/>
            <person name="Fang L."/>
            <person name="Zhang Z."/>
            <person name="Zhang Y."/>
            <person name="Huang X."/>
            <person name="Su Z."/>
            <person name="Tong W."/>
            <person name="Li J."/>
            <person name="Tong Z."/>
            <person name="Li S."/>
            <person name="Ye J."/>
            <person name="Wang L."/>
            <person name="Fang L."/>
            <person name="Lei T."/>
            <person name="Chen C."/>
            <person name="Chen H."/>
            <person name="Xu Z."/>
            <person name="Li H."/>
            <person name="Huang H."/>
            <person name="Zhang F."/>
            <person name="Xu H."/>
            <person name="Li N."/>
            <person name="Zhao C."/>
            <person name="Li S."/>
            <person name="Dong L."/>
            <person name="Huang Y."/>
            <person name="Li L."/>
            <person name="Xi Y."/>
            <person name="Qi Q."/>
            <person name="Li W."/>
            <person name="Zhang B."/>
            <person name="Hu W."/>
            <person name="Zhang Y."/>
            <person name="Tian X."/>
            <person name="Jiao Y."/>
            <person name="Liang X."/>
            <person name="Jin J."/>
            <person name="Gao L."/>
            <person name="Zheng W."/>
            <person name="Hao B."/>
            <person name="Liu S."/>
            <person name="Wang W."/>
            <person name="Yuan L."/>
            <person name="Cao M."/>
            <person name="McDermott J."/>
            <person name="Samudrala R."/>
            <person name="Wang J."/>
            <person name="Wong G.K."/>
            <person name="Yang H."/>
        </authorList>
    </citation>
    <scope>NUCLEOTIDE SEQUENCE [LARGE SCALE GENOMIC DNA]</scope>
</reference>
<dbReference type="AlphaFoldDB" id="B9G0T3"/>